<dbReference type="Proteomes" id="UP000747110">
    <property type="component" value="Unassembled WGS sequence"/>
</dbReference>
<keyword evidence="3" id="KW-1185">Reference proteome</keyword>
<reference evidence="2" key="1">
    <citation type="journal article" date="2021" name="Proc. Natl. Acad. Sci. U.S.A.">
        <title>Three genomes in the algal genus Volvox reveal the fate of a haploid sex-determining region after a transition to homothallism.</title>
        <authorList>
            <person name="Yamamoto K."/>
            <person name="Hamaji T."/>
            <person name="Kawai-Toyooka H."/>
            <person name="Matsuzaki R."/>
            <person name="Takahashi F."/>
            <person name="Nishimura Y."/>
            <person name="Kawachi M."/>
            <person name="Noguchi H."/>
            <person name="Minakuchi Y."/>
            <person name="Umen J.G."/>
            <person name="Toyoda A."/>
            <person name="Nozaki H."/>
        </authorList>
    </citation>
    <scope>NUCLEOTIDE SEQUENCE</scope>
    <source>
        <strain evidence="2">NIES-3786</strain>
    </source>
</reference>
<accession>A0A8J4FNP3</accession>
<dbReference type="AlphaFoldDB" id="A0A8J4FNP3"/>
<protein>
    <submittedName>
        <fullName evidence="2">Uncharacterized protein</fullName>
    </submittedName>
</protein>
<comment type="caution">
    <text evidence="2">The sequence shown here is derived from an EMBL/GenBank/DDBJ whole genome shotgun (WGS) entry which is preliminary data.</text>
</comment>
<proteinExistence type="predicted"/>
<gene>
    <name evidence="2" type="ORF">Vretifemale_10073</name>
</gene>
<dbReference type="OrthoDB" id="546723at2759"/>
<dbReference type="EMBL" id="BNCP01000020">
    <property type="protein sequence ID" value="GIL81186.1"/>
    <property type="molecule type" value="Genomic_DNA"/>
</dbReference>
<evidence type="ECO:0000256" key="1">
    <source>
        <dbReference type="SAM" id="MobiDB-lite"/>
    </source>
</evidence>
<evidence type="ECO:0000313" key="2">
    <source>
        <dbReference type="EMBL" id="GIL81186.1"/>
    </source>
</evidence>
<organism evidence="2 3">
    <name type="scientific">Volvox reticuliferus</name>
    <dbReference type="NCBI Taxonomy" id="1737510"/>
    <lineage>
        <taxon>Eukaryota</taxon>
        <taxon>Viridiplantae</taxon>
        <taxon>Chlorophyta</taxon>
        <taxon>core chlorophytes</taxon>
        <taxon>Chlorophyceae</taxon>
        <taxon>CS clade</taxon>
        <taxon>Chlamydomonadales</taxon>
        <taxon>Volvocaceae</taxon>
        <taxon>Volvox</taxon>
    </lineage>
</organism>
<sequence>MPPVTRVAAAAQEQGRHSRGSSTVTDENAKPAVMPSGVATAAPSATEGAAVAEAFPAATVMAVRPDVPPPERWSCGDFGGCCGHAGAYGAQSHCCSGTAAKRTRVARSPSYFPLAPPPPPPPPSAFEFLILTLFPANCMCTIFAACSGSSSAAAIGEFAWDCASFGWFARAVVELARVGLVGWSGQGALLEYNPGGSGGARA</sequence>
<name>A0A8J4FNP3_9CHLO</name>
<feature type="region of interest" description="Disordered" evidence="1">
    <location>
        <begin position="1"/>
        <end position="41"/>
    </location>
</feature>
<evidence type="ECO:0000313" key="3">
    <source>
        <dbReference type="Proteomes" id="UP000747110"/>
    </source>
</evidence>